<dbReference type="AlphaFoldDB" id="A0A518G964"/>
<dbReference type="EMBL" id="CP036298">
    <property type="protein sequence ID" value="QDV25137.1"/>
    <property type="molecule type" value="Genomic_DNA"/>
</dbReference>
<dbReference type="Gene3D" id="3.40.50.720">
    <property type="entry name" value="NAD(P)-binding Rossmann-like Domain"/>
    <property type="match status" value="1"/>
</dbReference>
<dbReference type="PANTHER" id="PTHR43818:SF9">
    <property type="entry name" value="HYPOTHETICAL OXIDOREDUCTASE"/>
    <property type="match status" value="1"/>
</dbReference>
<keyword evidence="1" id="KW-0732">Signal</keyword>
<gene>
    <name evidence="3" type="primary">afr_2</name>
    <name evidence="3" type="ORF">Q31a_34600</name>
</gene>
<organism evidence="3 4">
    <name type="scientific">Aureliella helgolandensis</name>
    <dbReference type="NCBI Taxonomy" id="2527968"/>
    <lineage>
        <taxon>Bacteria</taxon>
        <taxon>Pseudomonadati</taxon>
        <taxon>Planctomycetota</taxon>
        <taxon>Planctomycetia</taxon>
        <taxon>Pirellulales</taxon>
        <taxon>Pirellulaceae</taxon>
        <taxon>Aureliella</taxon>
    </lineage>
</organism>
<proteinExistence type="predicted"/>
<dbReference type="Proteomes" id="UP000318017">
    <property type="component" value="Chromosome"/>
</dbReference>
<feature type="chain" id="PRO_5022137684" evidence="1">
    <location>
        <begin position="38"/>
        <end position="364"/>
    </location>
</feature>
<keyword evidence="3" id="KW-0560">Oxidoreductase</keyword>
<reference evidence="3 4" key="1">
    <citation type="submission" date="2019-02" db="EMBL/GenBank/DDBJ databases">
        <title>Deep-cultivation of Planctomycetes and their phenomic and genomic characterization uncovers novel biology.</title>
        <authorList>
            <person name="Wiegand S."/>
            <person name="Jogler M."/>
            <person name="Boedeker C."/>
            <person name="Pinto D."/>
            <person name="Vollmers J."/>
            <person name="Rivas-Marin E."/>
            <person name="Kohn T."/>
            <person name="Peeters S.H."/>
            <person name="Heuer A."/>
            <person name="Rast P."/>
            <person name="Oberbeckmann S."/>
            <person name="Bunk B."/>
            <person name="Jeske O."/>
            <person name="Meyerdierks A."/>
            <person name="Storesund J.E."/>
            <person name="Kallscheuer N."/>
            <person name="Luecker S."/>
            <person name="Lage O.M."/>
            <person name="Pohl T."/>
            <person name="Merkel B.J."/>
            <person name="Hornburger P."/>
            <person name="Mueller R.-W."/>
            <person name="Bruemmer F."/>
            <person name="Labrenz M."/>
            <person name="Spormann A.M."/>
            <person name="Op den Camp H."/>
            <person name="Overmann J."/>
            <person name="Amann R."/>
            <person name="Jetten M.S.M."/>
            <person name="Mascher T."/>
            <person name="Medema M.H."/>
            <person name="Devos D.P."/>
            <person name="Kaster A.-K."/>
            <person name="Ovreas L."/>
            <person name="Rohde M."/>
            <person name="Galperin M.Y."/>
            <person name="Jogler C."/>
        </authorList>
    </citation>
    <scope>NUCLEOTIDE SEQUENCE [LARGE SCALE GENOMIC DNA]</scope>
    <source>
        <strain evidence="3 4">Q31a</strain>
    </source>
</reference>
<accession>A0A518G964</accession>
<dbReference type="KEGG" id="ahel:Q31a_34600"/>
<dbReference type="RefSeq" id="WP_231690783.1">
    <property type="nucleotide sequence ID" value="NZ_CP036298.1"/>
</dbReference>
<keyword evidence="4" id="KW-1185">Reference proteome</keyword>
<dbReference type="GO" id="GO:0000166">
    <property type="term" value="F:nucleotide binding"/>
    <property type="evidence" value="ECO:0007669"/>
    <property type="project" value="InterPro"/>
</dbReference>
<name>A0A518G964_9BACT</name>
<dbReference type="GO" id="GO:0033712">
    <property type="term" value="F:1,5-anhydro-D-fructose reductase (1,5-anhydro-D-mannitol-forming) activity"/>
    <property type="evidence" value="ECO:0007669"/>
    <property type="project" value="UniProtKB-EC"/>
</dbReference>
<dbReference type="InterPro" id="IPR050463">
    <property type="entry name" value="Gfo/Idh/MocA_oxidrdct_glycsds"/>
</dbReference>
<dbReference type="SUPFAM" id="SSF51735">
    <property type="entry name" value="NAD(P)-binding Rossmann-fold domains"/>
    <property type="match status" value="1"/>
</dbReference>
<dbReference type="InterPro" id="IPR036291">
    <property type="entry name" value="NAD(P)-bd_dom_sf"/>
</dbReference>
<dbReference type="EC" id="1.1.1.292" evidence="3"/>
<evidence type="ECO:0000256" key="1">
    <source>
        <dbReference type="SAM" id="SignalP"/>
    </source>
</evidence>
<sequence precursor="true">MHFVYKLDIFKLARLRCAAYCLATMLICNLSSSVACAQAAKPAQESETMILRIGIIGLDTSHATNFAKIINAPDAPAPFDQCHIVAAVAQGSRDIRSSVERVPGYTKTVQELGVEIVDSIDDLLPLVDAVLLESNDGKPHLEQVLPVLKAGLPVFVDKPLAASLVDTLAIFEAARTSGTPLFSSSSLRYAKAVQSARAGTLVGKVIGVDTFSPAPTEPSHPDFYWYGIHGVEPLVAAMGPGCATVSRTHTEGTDLLVCTWSDGRIGTVRGIRDGRHNYGGIIHGVEGEKPTGGYEGYAPLLVEIVKFFQSKEVPIASQETIEIYALMSAADASLEQNGAAVSLSELIAEAQAKVPARLAEFGWK</sequence>
<dbReference type="InterPro" id="IPR000683">
    <property type="entry name" value="Gfo/Idh/MocA-like_OxRdtase_N"/>
</dbReference>
<feature type="domain" description="Gfo/Idh/MocA-like oxidoreductase N-terminal" evidence="2">
    <location>
        <begin position="51"/>
        <end position="181"/>
    </location>
</feature>
<evidence type="ECO:0000259" key="2">
    <source>
        <dbReference type="Pfam" id="PF01408"/>
    </source>
</evidence>
<evidence type="ECO:0000313" key="3">
    <source>
        <dbReference type="EMBL" id="QDV25137.1"/>
    </source>
</evidence>
<dbReference type="PANTHER" id="PTHR43818">
    <property type="entry name" value="BCDNA.GH03377"/>
    <property type="match status" value="1"/>
</dbReference>
<dbReference type="Pfam" id="PF01408">
    <property type="entry name" value="GFO_IDH_MocA"/>
    <property type="match status" value="1"/>
</dbReference>
<protein>
    <submittedName>
        <fullName evidence="3">1,5-anhydro-D-fructose reductase</fullName>
        <ecNumber evidence="3">1.1.1.292</ecNumber>
    </submittedName>
</protein>
<evidence type="ECO:0000313" key="4">
    <source>
        <dbReference type="Proteomes" id="UP000318017"/>
    </source>
</evidence>
<feature type="signal peptide" evidence="1">
    <location>
        <begin position="1"/>
        <end position="37"/>
    </location>
</feature>